<dbReference type="RefSeq" id="WP_103699400.1">
    <property type="nucleotide sequence ID" value="NZ_CP144906.1"/>
</dbReference>
<organism evidence="1 2">
    <name type="scientific">Clostridium beijerinckii</name>
    <name type="common">Clostridium MP</name>
    <dbReference type="NCBI Taxonomy" id="1520"/>
    <lineage>
        <taxon>Bacteria</taxon>
        <taxon>Bacillati</taxon>
        <taxon>Bacillota</taxon>
        <taxon>Clostridia</taxon>
        <taxon>Eubacteriales</taxon>
        <taxon>Clostridiaceae</taxon>
        <taxon>Clostridium</taxon>
    </lineage>
</organism>
<dbReference type="EMBL" id="JABAGD010000106">
    <property type="protein sequence ID" value="NMF07982.1"/>
    <property type="molecule type" value="Genomic_DNA"/>
</dbReference>
<dbReference type="SUPFAM" id="SSF46689">
    <property type="entry name" value="Homeodomain-like"/>
    <property type="match status" value="1"/>
</dbReference>
<gene>
    <name evidence="1" type="ORF">HF849_25335</name>
</gene>
<name>A0A7Y8YWW3_CLOBE</name>
<reference evidence="1 2" key="1">
    <citation type="submission" date="2020-04" db="EMBL/GenBank/DDBJ databases">
        <authorList>
            <person name="Hitch T.C.A."/>
            <person name="Wylensek D."/>
            <person name="Clavel T."/>
        </authorList>
    </citation>
    <scope>NUCLEOTIDE SEQUENCE [LARGE SCALE GENOMIC DNA]</scope>
    <source>
        <strain evidence="1 2">WB01_NA02</strain>
    </source>
</reference>
<evidence type="ECO:0000313" key="1">
    <source>
        <dbReference type="EMBL" id="NMF07982.1"/>
    </source>
</evidence>
<dbReference type="InterPro" id="IPR046929">
    <property type="entry name" value="HTH_Tnp"/>
</dbReference>
<evidence type="ECO:0000313" key="2">
    <source>
        <dbReference type="Proteomes" id="UP000587880"/>
    </source>
</evidence>
<comment type="caution">
    <text evidence="1">The sequence shown here is derived from an EMBL/GenBank/DDBJ whole genome shotgun (WGS) entry which is preliminary data.</text>
</comment>
<accession>A0A7Y8YWW3</accession>
<dbReference type="Pfam" id="PF20310">
    <property type="entry name" value="HTH_Tnp_2"/>
    <property type="match status" value="1"/>
</dbReference>
<sequence>MGVNHFTEEQQEELRNNPYIEKVSNKSITYTTEFKELFAKEYRAGKIPSQILTECGINHKFLGKKRKDALVAMVKRCEFRSDGFEDIRKCNLGRPVAKDLTDAERIARLEHQIKYLKQENEFLKKIEFLDKQAEWKNKQNQRQKKNSNSSKK</sequence>
<proteinExistence type="predicted"/>
<dbReference type="Proteomes" id="UP000587880">
    <property type="component" value="Unassembled WGS sequence"/>
</dbReference>
<dbReference type="AlphaFoldDB" id="A0A7Y8YWW3"/>
<protein>
    <submittedName>
        <fullName evidence="1">Uncharacterized protein</fullName>
    </submittedName>
</protein>
<dbReference type="InterPro" id="IPR009057">
    <property type="entry name" value="Homeodomain-like_sf"/>
</dbReference>